<keyword evidence="8" id="KW-1185">Reference proteome</keyword>
<dbReference type="Proteomes" id="UP000837932">
    <property type="component" value="Unassembled WGS sequence"/>
</dbReference>
<dbReference type="PANTHER" id="PTHR34273:SF2">
    <property type="entry name" value="METHYLTHIORIBOSE KINASE"/>
    <property type="match status" value="1"/>
</dbReference>
<dbReference type="SUPFAM" id="SSF56112">
    <property type="entry name" value="Protein kinase-like (PK-like)"/>
    <property type="match status" value="1"/>
</dbReference>
<keyword evidence="5" id="KW-0067">ATP-binding</keyword>
<keyword evidence="2 7" id="KW-0808">Transferase</keyword>
<evidence type="ECO:0000256" key="2">
    <source>
        <dbReference type="ARBA" id="ARBA00022679"/>
    </source>
</evidence>
<sequence>MALELNENFDLNTESFFRNAGWLSPNETIISYEKAGEGNMNFVFRLTTNARSIIVKQSRAYVQKYPQIAAPIERIFVEDAYYQQIASNQTMASFSPKVLIVDKTNHLMLMEDLGKGSDYSFLYKRDMVINEADLLQFVTYLNALHDIEPVNFIDNSGMKNLNAEHLYNYPFLVENGFNLELIQEGLQVLANHFKTNETLKKAISAINKRYLSNGKYLLHGDFYFGSWLKVGDKPKIIDPEFAFCGDREFDLGVMIAHLKMAQQPSELINKVLEKYAHSIDSKLLNAYIGCEILRRIIGLAQLPLELNLDEKESLCYEAQNLILA</sequence>
<dbReference type="Gene3D" id="3.30.200.20">
    <property type="entry name" value="Phosphorylase Kinase, domain 1"/>
    <property type="match status" value="1"/>
</dbReference>
<dbReference type="Pfam" id="PF01636">
    <property type="entry name" value="APH"/>
    <property type="match status" value="1"/>
</dbReference>
<name>A0ABM9AQK5_9BACT</name>
<organism evidence="7 8">
    <name type="scientific">Emticicia aquatica</name>
    <dbReference type="NCBI Taxonomy" id="1681835"/>
    <lineage>
        <taxon>Bacteria</taxon>
        <taxon>Pseudomonadati</taxon>
        <taxon>Bacteroidota</taxon>
        <taxon>Cytophagia</taxon>
        <taxon>Cytophagales</taxon>
        <taxon>Leadbetterellaceae</taxon>
        <taxon>Emticicia</taxon>
    </lineage>
</organism>
<evidence type="ECO:0000256" key="3">
    <source>
        <dbReference type="ARBA" id="ARBA00022741"/>
    </source>
</evidence>
<dbReference type="InterPro" id="IPR002575">
    <property type="entry name" value="Aminoglycoside_PTrfase"/>
</dbReference>
<evidence type="ECO:0000256" key="5">
    <source>
        <dbReference type="ARBA" id="ARBA00022840"/>
    </source>
</evidence>
<feature type="domain" description="Aminoglycoside phosphotransferase" evidence="6">
    <location>
        <begin position="35"/>
        <end position="267"/>
    </location>
</feature>
<proteinExistence type="inferred from homology"/>
<protein>
    <submittedName>
        <fullName evidence="7">Methylthioribose kinase</fullName>
        <ecNumber evidence="7">2.7.1.100</ecNumber>
    </submittedName>
</protein>
<dbReference type="EMBL" id="CAKLPY010000002">
    <property type="protein sequence ID" value="CAH0996139.1"/>
    <property type="molecule type" value="Genomic_DNA"/>
</dbReference>
<evidence type="ECO:0000256" key="4">
    <source>
        <dbReference type="ARBA" id="ARBA00022777"/>
    </source>
</evidence>
<evidence type="ECO:0000256" key="1">
    <source>
        <dbReference type="ARBA" id="ARBA00010165"/>
    </source>
</evidence>
<dbReference type="GO" id="GO:0046522">
    <property type="term" value="F:S-methyl-5-thioribose kinase activity"/>
    <property type="evidence" value="ECO:0007669"/>
    <property type="project" value="UniProtKB-EC"/>
</dbReference>
<evidence type="ECO:0000259" key="6">
    <source>
        <dbReference type="Pfam" id="PF01636"/>
    </source>
</evidence>
<reference evidence="7" key="1">
    <citation type="submission" date="2021-12" db="EMBL/GenBank/DDBJ databases">
        <authorList>
            <person name="Rodrigo-Torres L."/>
            <person name="Arahal R. D."/>
            <person name="Lucena T."/>
        </authorList>
    </citation>
    <scope>NUCLEOTIDE SEQUENCE</scope>
    <source>
        <strain evidence="7">CECT 8858</strain>
    </source>
</reference>
<dbReference type="RefSeq" id="WP_238806707.1">
    <property type="nucleotide sequence ID" value="NZ_CAKLPY010000002.1"/>
</dbReference>
<evidence type="ECO:0000313" key="7">
    <source>
        <dbReference type="EMBL" id="CAH0996139.1"/>
    </source>
</evidence>
<dbReference type="Gene3D" id="3.90.1200.10">
    <property type="match status" value="1"/>
</dbReference>
<comment type="caution">
    <text evidence="7">The sequence shown here is derived from an EMBL/GenBank/DDBJ whole genome shotgun (WGS) entry which is preliminary data.</text>
</comment>
<keyword evidence="3" id="KW-0547">Nucleotide-binding</keyword>
<accession>A0ABM9AQK5</accession>
<dbReference type="PANTHER" id="PTHR34273">
    <property type="entry name" value="METHYLTHIORIBOSE KINASE"/>
    <property type="match status" value="1"/>
</dbReference>
<dbReference type="EC" id="2.7.1.100" evidence="7"/>
<dbReference type="InterPro" id="IPR011009">
    <property type="entry name" value="Kinase-like_dom_sf"/>
</dbReference>
<evidence type="ECO:0000313" key="8">
    <source>
        <dbReference type="Proteomes" id="UP000837932"/>
    </source>
</evidence>
<keyword evidence="4 7" id="KW-0418">Kinase</keyword>
<gene>
    <name evidence="7" type="primary">mtnK</name>
    <name evidence="7" type="ORF">EMA8858_02269</name>
</gene>
<comment type="similarity">
    <text evidence="1">Belongs to the methylthioribose kinase family.</text>
</comment>